<gene>
    <name evidence="3" type="ORF">GIB67_014220</name>
</gene>
<keyword evidence="1" id="KW-0677">Repeat</keyword>
<keyword evidence="4" id="KW-1185">Reference proteome</keyword>
<dbReference type="Proteomes" id="UP000541444">
    <property type="component" value="Unassembled WGS sequence"/>
</dbReference>
<organism evidence="3 4">
    <name type="scientific">Kingdonia uniflora</name>
    <dbReference type="NCBI Taxonomy" id="39325"/>
    <lineage>
        <taxon>Eukaryota</taxon>
        <taxon>Viridiplantae</taxon>
        <taxon>Streptophyta</taxon>
        <taxon>Embryophyta</taxon>
        <taxon>Tracheophyta</taxon>
        <taxon>Spermatophyta</taxon>
        <taxon>Magnoliopsida</taxon>
        <taxon>Ranunculales</taxon>
        <taxon>Circaeasteraceae</taxon>
        <taxon>Kingdonia</taxon>
    </lineage>
</organism>
<evidence type="ECO:0000313" key="4">
    <source>
        <dbReference type="Proteomes" id="UP000541444"/>
    </source>
</evidence>
<proteinExistence type="predicted"/>
<reference evidence="3 4" key="1">
    <citation type="journal article" date="2020" name="IScience">
        <title>Genome Sequencing of the Endangered Kingdonia uniflora (Circaeasteraceae, Ranunculales) Reveals Potential Mechanisms of Evolutionary Specialization.</title>
        <authorList>
            <person name="Sun Y."/>
            <person name="Deng T."/>
            <person name="Zhang A."/>
            <person name="Moore M.J."/>
            <person name="Landis J.B."/>
            <person name="Lin N."/>
            <person name="Zhang H."/>
            <person name="Zhang X."/>
            <person name="Huang J."/>
            <person name="Zhang X."/>
            <person name="Sun H."/>
            <person name="Wang H."/>
        </authorList>
    </citation>
    <scope>NUCLEOTIDE SEQUENCE [LARGE SCALE GENOMIC DNA]</scope>
    <source>
        <strain evidence="3">TB1705</strain>
        <tissue evidence="3">Leaf</tissue>
    </source>
</reference>
<dbReference type="Gene3D" id="1.25.40.10">
    <property type="entry name" value="Tetratricopeptide repeat domain"/>
    <property type="match status" value="1"/>
</dbReference>
<accession>A0A7J7M1U6</accession>
<dbReference type="GO" id="GO:0030544">
    <property type="term" value="F:Hsp70 protein binding"/>
    <property type="evidence" value="ECO:0007669"/>
    <property type="project" value="TreeGrafter"/>
</dbReference>
<dbReference type="OrthoDB" id="533763at2759"/>
<sequence length="73" mass="8116">MALFEALEKVKRRANGFGFHFPAPDIWAGELEKAIEHVTEAAILLDPITAIMYGIRGSVYIKMKKPNVASLDN</sequence>
<dbReference type="PANTHER" id="PTHR45883">
    <property type="entry name" value="HSC70-INTERACTING PROTEIN"/>
    <property type="match status" value="1"/>
</dbReference>
<evidence type="ECO:0000256" key="2">
    <source>
        <dbReference type="ARBA" id="ARBA00022803"/>
    </source>
</evidence>
<dbReference type="AlphaFoldDB" id="A0A7J7M1U6"/>
<dbReference type="GO" id="GO:0000118">
    <property type="term" value="C:histone deacetylase complex"/>
    <property type="evidence" value="ECO:0007669"/>
    <property type="project" value="TreeGrafter"/>
</dbReference>
<keyword evidence="2" id="KW-0802">TPR repeat</keyword>
<dbReference type="EMBL" id="JACGCM010001825">
    <property type="protein sequence ID" value="KAF6148849.1"/>
    <property type="molecule type" value="Genomic_DNA"/>
</dbReference>
<dbReference type="PANTHER" id="PTHR45883:SF2">
    <property type="entry name" value="HSC70-INTERACTING PROTEIN"/>
    <property type="match status" value="1"/>
</dbReference>
<dbReference type="InterPro" id="IPR011990">
    <property type="entry name" value="TPR-like_helical_dom_sf"/>
</dbReference>
<evidence type="ECO:0000313" key="3">
    <source>
        <dbReference type="EMBL" id="KAF6148849.1"/>
    </source>
</evidence>
<comment type="caution">
    <text evidence="3">The sequence shown here is derived from an EMBL/GenBank/DDBJ whole genome shotgun (WGS) entry which is preliminary data.</text>
</comment>
<evidence type="ECO:0000256" key="1">
    <source>
        <dbReference type="ARBA" id="ARBA00022737"/>
    </source>
</evidence>
<name>A0A7J7M1U6_9MAGN</name>
<protein>
    <submittedName>
        <fullName evidence="3">Uncharacterized protein</fullName>
    </submittedName>
</protein>